<name>A0ABC8R683_9AQUA</name>
<evidence type="ECO:0000313" key="1">
    <source>
        <dbReference type="EMBL" id="CAK9137562.1"/>
    </source>
</evidence>
<feature type="non-terminal residue" evidence="1">
    <location>
        <position position="55"/>
    </location>
</feature>
<accession>A0ABC8R683</accession>
<protein>
    <submittedName>
        <fullName evidence="1">Uncharacterized protein</fullName>
    </submittedName>
</protein>
<evidence type="ECO:0000313" key="2">
    <source>
        <dbReference type="Proteomes" id="UP001642360"/>
    </source>
</evidence>
<proteinExistence type="predicted"/>
<reference evidence="1 2" key="1">
    <citation type="submission" date="2024-02" db="EMBL/GenBank/DDBJ databases">
        <authorList>
            <person name="Vignale AGUSTIN F."/>
            <person name="Sosa J E."/>
            <person name="Modenutti C."/>
        </authorList>
    </citation>
    <scope>NUCLEOTIDE SEQUENCE [LARGE SCALE GENOMIC DNA]</scope>
</reference>
<dbReference type="Proteomes" id="UP001642360">
    <property type="component" value="Unassembled WGS sequence"/>
</dbReference>
<dbReference type="AlphaFoldDB" id="A0ABC8R683"/>
<comment type="caution">
    <text evidence="1">The sequence shown here is derived from an EMBL/GenBank/DDBJ whole genome shotgun (WGS) entry which is preliminary data.</text>
</comment>
<dbReference type="EMBL" id="CAUOFW020000825">
    <property type="protein sequence ID" value="CAK9137562.1"/>
    <property type="molecule type" value="Genomic_DNA"/>
</dbReference>
<sequence>MQRFKHSVPSIGPEPVDRAFASKKLKNTFSSLRNTWGIFAWSYTELPGLGIETAL</sequence>
<organism evidence="1 2">
    <name type="scientific">Ilex paraguariensis</name>
    <name type="common">yerba mate</name>
    <dbReference type="NCBI Taxonomy" id="185542"/>
    <lineage>
        <taxon>Eukaryota</taxon>
        <taxon>Viridiplantae</taxon>
        <taxon>Streptophyta</taxon>
        <taxon>Embryophyta</taxon>
        <taxon>Tracheophyta</taxon>
        <taxon>Spermatophyta</taxon>
        <taxon>Magnoliopsida</taxon>
        <taxon>eudicotyledons</taxon>
        <taxon>Gunneridae</taxon>
        <taxon>Pentapetalae</taxon>
        <taxon>asterids</taxon>
        <taxon>campanulids</taxon>
        <taxon>Aquifoliales</taxon>
        <taxon>Aquifoliaceae</taxon>
        <taxon>Ilex</taxon>
    </lineage>
</organism>
<gene>
    <name evidence="1" type="ORF">ILEXP_LOCUS4578</name>
</gene>
<keyword evidence="2" id="KW-1185">Reference proteome</keyword>